<feature type="signal peptide" evidence="1">
    <location>
        <begin position="1"/>
        <end position="30"/>
    </location>
</feature>
<feature type="chain" id="PRO_5030928341" description="Copper amine oxidase-like N-terminal domain-containing protein" evidence="1">
    <location>
        <begin position="31"/>
        <end position="410"/>
    </location>
</feature>
<dbReference type="InterPro" id="IPR036582">
    <property type="entry name" value="Mao_N_sf"/>
</dbReference>
<dbReference type="SUPFAM" id="SSF55383">
    <property type="entry name" value="Copper amine oxidase, domain N"/>
    <property type="match status" value="1"/>
</dbReference>
<dbReference type="SUPFAM" id="SSF54427">
    <property type="entry name" value="NTF2-like"/>
    <property type="match status" value="1"/>
</dbReference>
<dbReference type="AlphaFoldDB" id="A0A7W5ATL8"/>
<keyword evidence="4" id="KW-1185">Reference proteome</keyword>
<dbReference type="Pfam" id="PF07833">
    <property type="entry name" value="Cu_amine_oxidN1"/>
    <property type="match status" value="1"/>
</dbReference>
<feature type="domain" description="Copper amine oxidase-like N-terminal" evidence="2">
    <location>
        <begin position="43"/>
        <end position="148"/>
    </location>
</feature>
<evidence type="ECO:0000259" key="2">
    <source>
        <dbReference type="Pfam" id="PF07833"/>
    </source>
</evidence>
<accession>A0A7W5ATL8</accession>
<gene>
    <name evidence="3" type="ORF">FHS18_000573</name>
</gene>
<organism evidence="3 4">
    <name type="scientific">Paenibacillus phyllosphaerae</name>
    <dbReference type="NCBI Taxonomy" id="274593"/>
    <lineage>
        <taxon>Bacteria</taxon>
        <taxon>Bacillati</taxon>
        <taxon>Bacillota</taxon>
        <taxon>Bacilli</taxon>
        <taxon>Bacillales</taxon>
        <taxon>Paenibacillaceae</taxon>
        <taxon>Paenibacillus</taxon>
    </lineage>
</organism>
<evidence type="ECO:0000313" key="4">
    <source>
        <dbReference type="Proteomes" id="UP000570361"/>
    </source>
</evidence>
<reference evidence="3 4" key="1">
    <citation type="submission" date="2020-08" db="EMBL/GenBank/DDBJ databases">
        <title>Genomic Encyclopedia of Type Strains, Phase III (KMG-III): the genomes of soil and plant-associated and newly described type strains.</title>
        <authorList>
            <person name="Whitman W."/>
        </authorList>
    </citation>
    <scope>NUCLEOTIDE SEQUENCE [LARGE SCALE GENOMIC DNA]</scope>
    <source>
        <strain evidence="3 4">CECT 5862</strain>
    </source>
</reference>
<evidence type="ECO:0000256" key="1">
    <source>
        <dbReference type="SAM" id="SignalP"/>
    </source>
</evidence>
<dbReference type="InterPro" id="IPR032710">
    <property type="entry name" value="NTF2-like_dom_sf"/>
</dbReference>
<proteinExistence type="predicted"/>
<name>A0A7W5ATL8_9BACL</name>
<dbReference type="EMBL" id="JACHXK010000001">
    <property type="protein sequence ID" value="MBB3108545.1"/>
    <property type="molecule type" value="Genomic_DNA"/>
</dbReference>
<evidence type="ECO:0000313" key="3">
    <source>
        <dbReference type="EMBL" id="MBB3108545.1"/>
    </source>
</evidence>
<protein>
    <recommendedName>
        <fullName evidence="2">Copper amine oxidase-like N-terminal domain-containing protein</fullName>
    </recommendedName>
</protein>
<keyword evidence="1" id="KW-0732">Signal</keyword>
<dbReference type="InterPro" id="IPR012854">
    <property type="entry name" value="Cu_amine_oxidase-like_N"/>
</dbReference>
<dbReference type="RefSeq" id="WP_183596715.1">
    <property type="nucleotide sequence ID" value="NZ_JACHXK010000001.1"/>
</dbReference>
<sequence>MKRFGPSRKFVIAIMLVVVSSLLFASVSMAAPVAPLKPIKVYLEKEELKFDGEPIAVKNVVYVDFRPILEALGFTITYDNATKKITGKSAKHQLELVVGSSEATLDGKSYTIPHKPFVQNNRLVVPIRFVGEASGLKVTWDQVARTIVLTHIETQKEEAVPPTAEELINIFKKQKELTSAGDLKGFLATFSADSPVLAYYGKQEKMLAELTKTATTFSDFVVKPGADGKFDVTFKTTTKKDGEGFYLESTQWVEASVVKGTDGKWKVYDIDTVKTTYNKPWDSLSSEASVPSADKDAIKAVIDANEKALNEENLDAVIATLDAETGLVPGLSADLKADFAAYDVKVTNEVERIVYFKDSLAYVYVVQKNELVKGTGFTSHKTYKVFAVRKNADGKWVINPSSQLVYYQKL</sequence>
<comment type="caution">
    <text evidence="3">The sequence shown here is derived from an EMBL/GenBank/DDBJ whole genome shotgun (WGS) entry which is preliminary data.</text>
</comment>
<dbReference type="Gene3D" id="3.30.457.10">
    <property type="entry name" value="Copper amine oxidase-like, N-terminal domain"/>
    <property type="match status" value="1"/>
</dbReference>
<dbReference type="Proteomes" id="UP000570361">
    <property type="component" value="Unassembled WGS sequence"/>
</dbReference>